<evidence type="ECO:0000313" key="1">
    <source>
        <dbReference type="EMBL" id="BDI29202.1"/>
    </source>
</evidence>
<organism evidence="1 2">
    <name type="scientific">Capsulimonas corticalis</name>
    <dbReference type="NCBI Taxonomy" id="2219043"/>
    <lineage>
        <taxon>Bacteria</taxon>
        <taxon>Bacillati</taxon>
        <taxon>Armatimonadota</taxon>
        <taxon>Armatimonadia</taxon>
        <taxon>Capsulimonadales</taxon>
        <taxon>Capsulimonadaceae</taxon>
        <taxon>Capsulimonas</taxon>
    </lineage>
</organism>
<dbReference type="KEGG" id="ccot:CCAX7_12530"/>
<dbReference type="Proteomes" id="UP000287394">
    <property type="component" value="Chromosome"/>
</dbReference>
<protein>
    <submittedName>
        <fullName evidence="1">Uncharacterized protein</fullName>
    </submittedName>
</protein>
<dbReference type="InterPro" id="IPR054219">
    <property type="entry name" value="DUF6939"/>
</dbReference>
<evidence type="ECO:0000313" key="2">
    <source>
        <dbReference type="Proteomes" id="UP000287394"/>
    </source>
</evidence>
<dbReference type="OrthoDB" id="797104at2"/>
<gene>
    <name evidence="1" type="ORF">CCAX7_12530</name>
</gene>
<keyword evidence="2" id="KW-1185">Reference proteome</keyword>
<dbReference type="RefSeq" id="WP_119324352.1">
    <property type="nucleotide sequence ID" value="NZ_AP025739.1"/>
</dbReference>
<proteinExistence type="predicted"/>
<accession>A0A402D4C7</accession>
<reference evidence="1 2" key="1">
    <citation type="journal article" date="2019" name="Int. J. Syst. Evol. Microbiol.">
        <title>Capsulimonas corticalis gen. nov., sp. nov., an aerobic capsulated bacterium, of a novel bacterial order, Capsulimonadales ord. nov., of the class Armatimonadia of the phylum Armatimonadetes.</title>
        <authorList>
            <person name="Li J."/>
            <person name="Kudo C."/>
            <person name="Tonouchi A."/>
        </authorList>
    </citation>
    <scope>NUCLEOTIDE SEQUENCE [LARGE SCALE GENOMIC DNA]</scope>
    <source>
        <strain evidence="1 2">AX-7</strain>
    </source>
</reference>
<name>A0A402D4C7_9BACT</name>
<dbReference type="Pfam" id="PF22075">
    <property type="entry name" value="DUF6939"/>
    <property type="match status" value="1"/>
</dbReference>
<dbReference type="AlphaFoldDB" id="A0A402D4C7"/>
<dbReference type="EMBL" id="AP025739">
    <property type="protein sequence ID" value="BDI29202.1"/>
    <property type="molecule type" value="Genomic_DNA"/>
</dbReference>
<sequence>MPIQIASRRLSEVRLRRRFGDALILDVTSRGPEPWVRFSPFFAHGGIPIPFTPGSFGASVEGIWQGLKVFETSDVDTKTIENTTMRGMKRTVSKFGKVLGHREGVCGTRLLSYEDARKQIYIPTYEWVLENRLHEELEQLYSLANTQNVVLLDYETNTNAENLSRPLSHAGVIREYCS</sequence>